<keyword evidence="3" id="KW-1003">Cell membrane</keyword>
<dbReference type="AlphaFoldDB" id="A0AA88Y931"/>
<dbReference type="SMART" id="SM00918">
    <property type="entry name" value="Lig_chan-Glu_bd"/>
    <property type="match status" value="1"/>
</dbReference>
<feature type="domain" description="Ionotropic glutamate receptor L-glutamate and glycine-binding" evidence="20">
    <location>
        <begin position="420"/>
        <end position="483"/>
    </location>
</feature>
<feature type="binding site" evidence="15">
    <location>
        <position position="711"/>
    </location>
    <ligand>
        <name>L-glutamate</name>
        <dbReference type="ChEBI" id="CHEBI:29985"/>
    </ligand>
</feature>
<evidence type="ECO:0000313" key="22">
    <source>
        <dbReference type="Proteomes" id="UP001186944"/>
    </source>
</evidence>
<feature type="binding site" evidence="15">
    <location>
        <position position="494"/>
    </location>
    <ligand>
        <name>L-glutamate</name>
        <dbReference type="ChEBI" id="CHEBI:29985"/>
    </ligand>
</feature>
<dbReference type="Pfam" id="PF01094">
    <property type="entry name" value="ANF_receptor"/>
    <property type="match status" value="1"/>
</dbReference>
<dbReference type="Proteomes" id="UP001186944">
    <property type="component" value="Unassembled WGS sequence"/>
</dbReference>
<evidence type="ECO:0000256" key="10">
    <source>
        <dbReference type="ARBA" id="ARBA00023180"/>
    </source>
</evidence>
<dbReference type="GO" id="GO:0045211">
    <property type="term" value="C:postsynaptic membrane"/>
    <property type="evidence" value="ECO:0007669"/>
    <property type="project" value="UniProtKB-SubCell"/>
</dbReference>
<keyword evidence="6" id="KW-0770">Synapse</keyword>
<feature type="binding site" evidence="15">
    <location>
        <position position="492"/>
    </location>
    <ligand>
        <name>L-glutamate</name>
        <dbReference type="ChEBI" id="CHEBI:29985"/>
    </ligand>
</feature>
<proteinExistence type="predicted"/>
<dbReference type="InterPro" id="IPR001320">
    <property type="entry name" value="Iontro_rcpt_C"/>
</dbReference>
<evidence type="ECO:0000256" key="1">
    <source>
        <dbReference type="ARBA" id="ARBA00004651"/>
    </source>
</evidence>
<dbReference type="Pfam" id="PF10613">
    <property type="entry name" value="Lig_chan-Glu_bd"/>
    <property type="match status" value="1"/>
</dbReference>
<dbReference type="InterPro" id="IPR001828">
    <property type="entry name" value="ANF_lig-bd_rcpt"/>
</dbReference>
<keyword evidence="13" id="KW-0407">Ion channel</keyword>
<evidence type="ECO:0000256" key="13">
    <source>
        <dbReference type="ARBA" id="ARBA00023303"/>
    </source>
</evidence>
<protein>
    <submittedName>
        <fullName evidence="21">Uncharacterized protein</fullName>
    </submittedName>
</protein>
<feature type="transmembrane region" description="Helical" evidence="18">
    <location>
        <begin position="800"/>
        <end position="821"/>
    </location>
</feature>
<keyword evidence="2" id="KW-0813">Transport</keyword>
<evidence type="ECO:0000256" key="18">
    <source>
        <dbReference type="SAM" id="Phobius"/>
    </source>
</evidence>
<comment type="subcellular location">
    <subcellularLocation>
        <location evidence="1">Cell membrane</location>
        <topology evidence="1">Multi-pass membrane protein</topology>
    </subcellularLocation>
    <subcellularLocation>
        <location evidence="14">Postsynaptic cell membrane</location>
    </subcellularLocation>
</comment>
<evidence type="ECO:0000256" key="4">
    <source>
        <dbReference type="ARBA" id="ARBA00022692"/>
    </source>
</evidence>
<keyword evidence="12" id="KW-1071">Ligand-gated ion channel</keyword>
<evidence type="ECO:0000256" key="9">
    <source>
        <dbReference type="ARBA" id="ARBA00023170"/>
    </source>
</evidence>
<dbReference type="Gene3D" id="1.10.287.70">
    <property type="match status" value="1"/>
</dbReference>
<gene>
    <name evidence="21" type="ORF">FSP39_023237</name>
</gene>
<evidence type="ECO:0000256" key="17">
    <source>
        <dbReference type="PIRSR" id="PIRSR601508-3"/>
    </source>
</evidence>
<evidence type="ECO:0000256" key="3">
    <source>
        <dbReference type="ARBA" id="ARBA00022475"/>
    </source>
</evidence>
<evidence type="ECO:0000256" key="14">
    <source>
        <dbReference type="ARBA" id="ARBA00034100"/>
    </source>
</evidence>
<organism evidence="21 22">
    <name type="scientific">Pinctada imbricata</name>
    <name type="common">Atlantic pearl-oyster</name>
    <name type="synonym">Pinctada martensii</name>
    <dbReference type="NCBI Taxonomy" id="66713"/>
    <lineage>
        <taxon>Eukaryota</taxon>
        <taxon>Metazoa</taxon>
        <taxon>Spiralia</taxon>
        <taxon>Lophotrochozoa</taxon>
        <taxon>Mollusca</taxon>
        <taxon>Bivalvia</taxon>
        <taxon>Autobranchia</taxon>
        <taxon>Pteriomorphia</taxon>
        <taxon>Pterioida</taxon>
        <taxon>Pterioidea</taxon>
        <taxon>Pteriidae</taxon>
        <taxon>Pinctada</taxon>
    </lineage>
</organism>
<dbReference type="PANTHER" id="PTHR18966">
    <property type="entry name" value="IONOTROPIC GLUTAMATE RECEPTOR"/>
    <property type="match status" value="1"/>
</dbReference>
<dbReference type="FunFam" id="1.10.287.70:FF:000105">
    <property type="entry name" value="Eye-enriched kainate receptor, isoform A"/>
    <property type="match status" value="1"/>
</dbReference>
<keyword evidence="17" id="KW-1015">Disulfide bond</keyword>
<comment type="caution">
    <text evidence="21">The sequence shown here is derived from an EMBL/GenBank/DDBJ whole genome shotgun (WGS) entry which is preliminary data.</text>
</comment>
<keyword evidence="7" id="KW-0406">Ion transport</keyword>
<evidence type="ECO:0000256" key="8">
    <source>
        <dbReference type="ARBA" id="ARBA00023136"/>
    </source>
</evidence>
<keyword evidence="22" id="KW-1185">Reference proteome</keyword>
<evidence type="ECO:0000256" key="15">
    <source>
        <dbReference type="PIRSR" id="PIRSR601508-1"/>
    </source>
</evidence>
<name>A0AA88Y931_PINIB</name>
<feature type="site" description="Crucial to convey clamshell closure to channel opening" evidence="16">
    <location>
        <position position="639"/>
    </location>
</feature>
<sequence>MAKLCKFPLTKQSRTSEWRQDQVPGKSELPLRACPACFIYGHNSVVTQRAARHAVAISNNVDIKEPVKIEELPAVTTLSDGYNVSSIICNQRSDNKTPFAFVGMTDIHSYELVQSYSHRLHIPFIATTGYRRCNDNRFRYDLLMNPSYIPAVLDFVQFYGWKQIFYLYNSGEGFVKLIDMYDLMAENKKYNFKVIPKHISDFNVSYDILHEADRMNEPCQEKIFFIDLKSKEDTNIILRQIIETGMNRVGYNYIIGGLEIDTYDLSLFYHGGANISGFKIIKDEESLYHIFLEKWYIPNAQEDSRGIPPLTVEGVLIADGIALLTTSLQLLWNDTNTKEKMFQSRRCHFYNPDNTIGIRCDSNPLNPFSRGPMLMQKLKQTKVEGLSGHVSFNEFGQRTNYSLSVYSLRHRAPLKKGDKPFVMCKNTTEPCPQYEGFLIDLLAGLQELVKFNYTIVPRPKNDSSYGKKNESGGWTGLIGELVNEHADLALAPMTILEDRQKAVFFTKPFMKTGLSLMLKRPDKRKPGIFSFKDPLGMDVWICILFGFLSVSVIIFLIGRFSPYEWKHNSVDGPSEDFGFLNSCWSSLGALMQQGSEIFPNSVSGRCAESAWWFFTLILISSYTANLAAFLTIENLDFPIDSVDKLAKQSDVKYGIIRNGASEAFFNNSPVTVHKRMRDDMINLYPDVNVDNAKEGWEKVKDSKGKYAFIIEGAMNDYYNQRKPCTTVRVGNLINHITYGIATRKGLAINEELNLAVLTLKERGDIIKLKSKWWLQKGQCGDKSKDKSKTQPMSLSNVSGMFHILIGGLVIAMVTAVIEYVIHGRQQKNKYTVTTKINGTKKTNTEQKNNWRRAEVKTEDLLGELEPLNSFQNTNENRHYNTTSPANLITINGADGIPTGTLI</sequence>
<evidence type="ECO:0000256" key="5">
    <source>
        <dbReference type="ARBA" id="ARBA00022989"/>
    </source>
</evidence>
<evidence type="ECO:0000313" key="21">
    <source>
        <dbReference type="EMBL" id="KAK3100658.1"/>
    </source>
</evidence>
<keyword evidence="4 18" id="KW-0812">Transmembrane</keyword>
<feature type="transmembrane region" description="Helical" evidence="18">
    <location>
        <begin position="535"/>
        <end position="557"/>
    </location>
</feature>
<evidence type="ECO:0000256" key="16">
    <source>
        <dbReference type="PIRSR" id="PIRSR601508-2"/>
    </source>
</evidence>
<dbReference type="FunFam" id="3.40.190.10:FF:000024">
    <property type="entry name" value="Glutamate receptor, ionotropic, delta 1"/>
    <property type="match status" value="1"/>
</dbReference>
<feature type="transmembrane region" description="Helical" evidence="18">
    <location>
        <begin position="610"/>
        <end position="632"/>
    </location>
</feature>
<evidence type="ECO:0000259" key="19">
    <source>
        <dbReference type="SMART" id="SM00079"/>
    </source>
</evidence>
<feature type="binding site" evidence="15">
    <location>
        <position position="499"/>
    </location>
    <ligand>
        <name>L-glutamate</name>
        <dbReference type="ChEBI" id="CHEBI:29985"/>
    </ligand>
</feature>
<dbReference type="SUPFAM" id="SSF53822">
    <property type="entry name" value="Periplasmic binding protein-like I"/>
    <property type="match status" value="1"/>
</dbReference>
<evidence type="ECO:0000256" key="11">
    <source>
        <dbReference type="ARBA" id="ARBA00023257"/>
    </source>
</evidence>
<dbReference type="GO" id="GO:0015276">
    <property type="term" value="F:ligand-gated monoatomic ion channel activity"/>
    <property type="evidence" value="ECO:0007669"/>
    <property type="project" value="InterPro"/>
</dbReference>
<keyword evidence="11" id="KW-0628">Postsynaptic cell membrane</keyword>
<dbReference type="InterPro" id="IPR015683">
    <property type="entry name" value="Ionotropic_Glu_rcpt"/>
</dbReference>
<dbReference type="InterPro" id="IPR019594">
    <property type="entry name" value="Glu/Gly-bd"/>
</dbReference>
<dbReference type="Pfam" id="PF00060">
    <property type="entry name" value="Lig_chan"/>
    <property type="match status" value="1"/>
</dbReference>
<dbReference type="InterPro" id="IPR001508">
    <property type="entry name" value="Iono_Glu_rcpt_met"/>
</dbReference>
<dbReference type="Gene3D" id="3.40.190.10">
    <property type="entry name" value="Periplasmic binding protein-like II"/>
    <property type="match status" value="2"/>
</dbReference>
<dbReference type="PRINTS" id="PR00177">
    <property type="entry name" value="NMDARECEPTOR"/>
</dbReference>
<keyword evidence="8 18" id="KW-0472">Membrane</keyword>
<evidence type="ECO:0000256" key="2">
    <source>
        <dbReference type="ARBA" id="ARBA00022448"/>
    </source>
</evidence>
<feature type="domain" description="Ionotropic glutamate receptor C-terminal" evidence="19">
    <location>
        <begin position="413"/>
        <end position="775"/>
    </location>
</feature>
<dbReference type="GO" id="GO:0038023">
    <property type="term" value="F:signaling receptor activity"/>
    <property type="evidence" value="ECO:0007669"/>
    <property type="project" value="InterPro"/>
</dbReference>
<keyword evidence="5 18" id="KW-1133">Transmembrane helix</keyword>
<keyword evidence="9" id="KW-0675">Receptor</keyword>
<evidence type="ECO:0000256" key="12">
    <source>
        <dbReference type="ARBA" id="ARBA00023286"/>
    </source>
</evidence>
<evidence type="ECO:0000256" key="7">
    <source>
        <dbReference type="ARBA" id="ARBA00023065"/>
    </source>
</evidence>
<feature type="disulfide bond" evidence="17">
    <location>
        <begin position="724"/>
        <end position="779"/>
    </location>
</feature>
<dbReference type="InterPro" id="IPR028082">
    <property type="entry name" value="Peripla_BP_I"/>
</dbReference>
<feature type="binding site" evidence="15">
    <location>
        <position position="661"/>
    </location>
    <ligand>
        <name>L-glutamate</name>
        <dbReference type="ChEBI" id="CHEBI:29985"/>
    </ligand>
</feature>
<evidence type="ECO:0000259" key="20">
    <source>
        <dbReference type="SMART" id="SM00918"/>
    </source>
</evidence>
<dbReference type="Gene3D" id="3.40.50.2300">
    <property type="match status" value="2"/>
</dbReference>
<evidence type="ECO:0000256" key="6">
    <source>
        <dbReference type="ARBA" id="ARBA00023018"/>
    </source>
</evidence>
<reference evidence="21" key="1">
    <citation type="submission" date="2019-08" db="EMBL/GenBank/DDBJ databases">
        <title>The improved chromosome-level genome for the pearl oyster Pinctada fucata martensii using PacBio sequencing and Hi-C.</title>
        <authorList>
            <person name="Zheng Z."/>
        </authorList>
    </citation>
    <scope>NUCLEOTIDE SEQUENCE</scope>
    <source>
        <strain evidence="21">ZZ-2019</strain>
        <tissue evidence="21">Adductor muscle</tissue>
    </source>
</reference>
<dbReference type="SMART" id="SM00079">
    <property type="entry name" value="PBPe"/>
    <property type="match status" value="1"/>
</dbReference>
<keyword evidence="10" id="KW-0325">Glycoprotein</keyword>
<accession>A0AA88Y931</accession>
<dbReference type="SUPFAM" id="SSF53850">
    <property type="entry name" value="Periplasmic binding protein-like II"/>
    <property type="match status" value="1"/>
</dbReference>
<dbReference type="EMBL" id="VSWD01000006">
    <property type="protein sequence ID" value="KAK3100658.1"/>
    <property type="molecule type" value="Genomic_DNA"/>
</dbReference>